<dbReference type="GO" id="GO:0005788">
    <property type="term" value="C:endoplasmic reticulum lumen"/>
    <property type="evidence" value="ECO:0007669"/>
    <property type="project" value="UniProtKB-SubCell"/>
</dbReference>
<evidence type="ECO:0000256" key="13">
    <source>
        <dbReference type="SAM" id="SignalP"/>
    </source>
</evidence>
<evidence type="ECO:0000256" key="10">
    <source>
        <dbReference type="ARBA" id="ARBA00056975"/>
    </source>
</evidence>
<evidence type="ECO:0000256" key="6">
    <source>
        <dbReference type="ARBA" id="ARBA00022824"/>
    </source>
</evidence>
<evidence type="ECO:0000256" key="7">
    <source>
        <dbReference type="ARBA" id="ARBA00022837"/>
    </source>
</evidence>
<evidence type="ECO:0000256" key="4">
    <source>
        <dbReference type="ARBA" id="ARBA00022729"/>
    </source>
</evidence>
<keyword evidence="4 13" id="KW-0732">Signal</keyword>
<evidence type="ECO:0000256" key="5">
    <source>
        <dbReference type="ARBA" id="ARBA00022737"/>
    </source>
</evidence>
<comment type="subunit">
    <text evidence="11">Interacts with PCSK6 (immature form including the propeptide); probably involved in the maturation and the secretion of PCSK6.</text>
</comment>
<accession>A0ABC9XWN7</accession>
<evidence type="ECO:0000256" key="12">
    <source>
        <dbReference type="ARBA" id="ARBA00072696"/>
    </source>
</evidence>
<dbReference type="SUPFAM" id="SSF47473">
    <property type="entry name" value="EF-hand"/>
    <property type="match status" value="2"/>
</dbReference>
<keyword evidence="3" id="KW-0479">Metal-binding</keyword>
<name>A0ABC9XWN7_GRUJA</name>
<comment type="similarity">
    <text evidence="2">Belongs to the CREC family.</text>
</comment>
<keyword evidence="9" id="KW-0143">Chaperone</keyword>
<feature type="domain" description="EF-hand" evidence="14">
    <location>
        <begin position="99"/>
        <end position="134"/>
    </location>
</feature>
<dbReference type="Proteomes" id="UP001623348">
    <property type="component" value="Unassembled WGS sequence"/>
</dbReference>
<evidence type="ECO:0000256" key="1">
    <source>
        <dbReference type="ARBA" id="ARBA00004319"/>
    </source>
</evidence>
<reference evidence="15 16" key="1">
    <citation type="submission" date="2024-06" db="EMBL/GenBank/DDBJ databases">
        <title>The draft genome of Grus japonensis, version 3.</title>
        <authorList>
            <person name="Nabeshima K."/>
            <person name="Suzuki S."/>
            <person name="Onuma M."/>
        </authorList>
    </citation>
    <scope>NUCLEOTIDE SEQUENCE [LARGE SCALE GENOMIC DNA]</scope>
    <source>
        <strain evidence="15 16">451A</strain>
    </source>
</reference>
<comment type="caution">
    <text evidence="15">The sequence shown here is derived from an EMBL/GenBank/DDBJ whole genome shotgun (WGS) entry which is preliminary data.</text>
</comment>
<keyword evidence="16" id="KW-1185">Reference proteome</keyword>
<dbReference type="PANTHER" id="PTHR10827">
    <property type="entry name" value="RETICULOCALBIN"/>
    <property type="match status" value="1"/>
</dbReference>
<evidence type="ECO:0000259" key="14">
    <source>
        <dbReference type="PROSITE" id="PS50222"/>
    </source>
</evidence>
<dbReference type="EMBL" id="BAAFJT010000036">
    <property type="protein sequence ID" value="GAB0202093.1"/>
    <property type="molecule type" value="Genomic_DNA"/>
</dbReference>
<dbReference type="Pfam" id="PF13499">
    <property type="entry name" value="EF-hand_7"/>
    <property type="match status" value="1"/>
</dbReference>
<evidence type="ECO:0000313" key="16">
    <source>
        <dbReference type="Proteomes" id="UP001623348"/>
    </source>
</evidence>
<sequence>MLRGGWLWLAALWLAGGSPQPERGPRRDLGGASHDHSDGFAYDHEAFLGPEEARTFDQLSPQESQRRLGLLVDLIDGDGDGAVTVTELRGWIERTQRRAREESLRQGWQRYDRDGDGVVTWDEYRQEAYGPPEDDFGGTQHPDTYRRLLARDERRFRAADGDGDGAADRDELAAFLHPEDFEHMRPLVVTETMEDMDKDGDGFVQEDEYIAELYAGAPGAPEPGWVQEERAQFRQGRDRDGDGRLDAGEVGHWLRPPSADWAGVEAAHLLHHSDLDKDGQLTKAEILGNWQMFVGSQATNYGQDLERPHDEL</sequence>
<comment type="subcellular location">
    <subcellularLocation>
        <location evidence="1">Endoplasmic reticulum lumen</location>
    </subcellularLocation>
</comment>
<dbReference type="InterPro" id="IPR018247">
    <property type="entry name" value="EF_Hand_1_Ca_BS"/>
</dbReference>
<feature type="domain" description="EF-hand" evidence="14">
    <location>
        <begin position="147"/>
        <end position="182"/>
    </location>
</feature>
<dbReference type="PROSITE" id="PS50222">
    <property type="entry name" value="EF_HAND_2"/>
    <property type="match status" value="4"/>
</dbReference>
<protein>
    <recommendedName>
        <fullName evidence="12">Reticulocalbin-3</fullName>
    </recommendedName>
</protein>
<dbReference type="Gene3D" id="1.10.238.10">
    <property type="entry name" value="EF-hand"/>
    <property type="match status" value="3"/>
</dbReference>
<evidence type="ECO:0000256" key="3">
    <source>
        <dbReference type="ARBA" id="ARBA00022723"/>
    </source>
</evidence>
<dbReference type="InterPro" id="IPR002048">
    <property type="entry name" value="EF_hand_dom"/>
</dbReference>
<organism evidence="15 16">
    <name type="scientific">Grus japonensis</name>
    <name type="common">Japanese crane</name>
    <name type="synonym">Red-crowned crane</name>
    <dbReference type="NCBI Taxonomy" id="30415"/>
    <lineage>
        <taxon>Eukaryota</taxon>
        <taxon>Metazoa</taxon>
        <taxon>Chordata</taxon>
        <taxon>Craniata</taxon>
        <taxon>Vertebrata</taxon>
        <taxon>Euteleostomi</taxon>
        <taxon>Archelosauria</taxon>
        <taxon>Archosauria</taxon>
        <taxon>Dinosauria</taxon>
        <taxon>Saurischia</taxon>
        <taxon>Theropoda</taxon>
        <taxon>Coelurosauria</taxon>
        <taxon>Aves</taxon>
        <taxon>Neognathae</taxon>
        <taxon>Neoaves</taxon>
        <taxon>Gruiformes</taxon>
        <taxon>Gruidae</taxon>
        <taxon>Grus</taxon>
    </lineage>
</organism>
<feature type="domain" description="EF-hand" evidence="14">
    <location>
        <begin position="184"/>
        <end position="219"/>
    </location>
</feature>
<evidence type="ECO:0000256" key="11">
    <source>
        <dbReference type="ARBA" id="ARBA00063143"/>
    </source>
</evidence>
<keyword evidence="6" id="KW-0256">Endoplasmic reticulum</keyword>
<feature type="chain" id="PRO_5044761203" description="Reticulocalbin-3" evidence="13">
    <location>
        <begin position="18"/>
        <end position="312"/>
    </location>
</feature>
<feature type="domain" description="EF-hand" evidence="14">
    <location>
        <begin position="63"/>
        <end position="98"/>
    </location>
</feature>
<gene>
    <name evidence="15" type="ORF">GRJ2_002674900</name>
</gene>
<evidence type="ECO:0000256" key="9">
    <source>
        <dbReference type="ARBA" id="ARBA00023186"/>
    </source>
</evidence>
<dbReference type="AlphaFoldDB" id="A0ABC9XWN7"/>
<dbReference type="PROSITE" id="PS00018">
    <property type="entry name" value="EF_HAND_1"/>
    <property type="match status" value="5"/>
</dbReference>
<comment type="function">
    <text evidence="10">Probable molecular chaperone assisting protein biosynthesis and transport in the endoplasmic reticulum. Required for the proper biosynthesis and transport of pulmonary surfactant-associated protein A/SP-A, pulmonary surfactant-associated protein D/SP-D and the lipid transporter ABCA3. By regulating both the proper expression and the degradation through the endoplasmic reticulum-associated protein degradation pathway of these proteins plays a crucial role in pulmonary surfactant homeostasis. Has an anti-fibrotic activity by negatively regulating the secretion of type I and type III collagens. This calcium-binding protein also transiently associates with immature PCSK6 and regulates its secretion.</text>
</comment>
<dbReference type="InterPro" id="IPR011992">
    <property type="entry name" value="EF-hand-dom_pair"/>
</dbReference>
<feature type="signal peptide" evidence="13">
    <location>
        <begin position="1"/>
        <end position="17"/>
    </location>
</feature>
<keyword evidence="5" id="KW-0677">Repeat</keyword>
<dbReference type="FunFam" id="1.10.238.10:FF:000104">
    <property type="entry name" value="calumenin isoform X1"/>
    <property type="match status" value="1"/>
</dbReference>
<dbReference type="SMART" id="SM00054">
    <property type="entry name" value="EFh"/>
    <property type="match status" value="4"/>
</dbReference>
<dbReference type="GO" id="GO:0046872">
    <property type="term" value="F:metal ion binding"/>
    <property type="evidence" value="ECO:0007669"/>
    <property type="project" value="UniProtKB-KW"/>
</dbReference>
<keyword evidence="7" id="KW-0106">Calcium</keyword>
<dbReference type="PANTHER" id="PTHR10827:SF47">
    <property type="entry name" value="RETICULOCALBIN-3"/>
    <property type="match status" value="1"/>
</dbReference>
<keyword evidence="8" id="KW-0325">Glycoprotein</keyword>
<dbReference type="Pfam" id="PF13202">
    <property type="entry name" value="EF-hand_5"/>
    <property type="match status" value="2"/>
</dbReference>
<dbReference type="GO" id="GO:0015031">
    <property type="term" value="P:protein transport"/>
    <property type="evidence" value="ECO:0007669"/>
    <property type="project" value="UniProtKB-ARBA"/>
</dbReference>
<proteinExistence type="inferred from homology"/>
<evidence type="ECO:0000256" key="8">
    <source>
        <dbReference type="ARBA" id="ARBA00023180"/>
    </source>
</evidence>
<evidence type="ECO:0000313" key="15">
    <source>
        <dbReference type="EMBL" id="GAB0202093.1"/>
    </source>
</evidence>
<evidence type="ECO:0000256" key="2">
    <source>
        <dbReference type="ARBA" id="ARBA00006431"/>
    </source>
</evidence>